<protein>
    <submittedName>
        <fullName evidence="2">Uncharacterized protein</fullName>
    </submittedName>
</protein>
<dbReference type="GeneID" id="27312099"/>
<feature type="region of interest" description="Disordered" evidence="1">
    <location>
        <begin position="54"/>
        <end position="73"/>
    </location>
</feature>
<evidence type="ECO:0000256" key="1">
    <source>
        <dbReference type="SAM" id="MobiDB-lite"/>
    </source>
</evidence>
<keyword evidence="3" id="KW-1185">Reference proteome</keyword>
<accession>A0A0D2ADE0</accession>
<proteinExistence type="predicted"/>
<evidence type="ECO:0000313" key="3">
    <source>
        <dbReference type="Proteomes" id="UP000053259"/>
    </source>
</evidence>
<evidence type="ECO:0000313" key="2">
    <source>
        <dbReference type="EMBL" id="KIW04963.1"/>
    </source>
</evidence>
<dbReference type="HOGENOM" id="CLU_2039865_0_0_1"/>
<gene>
    <name evidence="2" type="ORF">PV09_04126</name>
</gene>
<dbReference type="AlphaFoldDB" id="A0A0D2ADE0"/>
<feature type="compositionally biased region" description="Polar residues" evidence="1">
    <location>
        <begin position="1"/>
        <end position="12"/>
    </location>
</feature>
<dbReference type="EMBL" id="KN847539">
    <property type="protein sequence ID" value="KIW04963.1"/>
    <property type="molecule type" value="Genomic_DNA"/>
</dbReference>
<reference evidence="2 3" key="1">
    <citation type="submission" date="2015-01" db="EMBL/GenBank/DDBJ databases">
        <title>The Genome Sequence of Ochroconis gallopava CBS43764.</title>
        <authorList>
            <consortium name="The Broad Institute Genomics Platform"/>
            <person name="Cuomo C."/>
            <person name="de Hoog S."/>
            <person name="Gorbushina A."/>
            <person name="Stielow B."/>
            <person name="Teixiera M."/>
            <person name="Abouelleil A."/>
            <person name="Chapman S.B."/>
            <person name="Priest M."/>
            <person name="Young S.K."/>
            <person name="Wortman J."/>
            <person name="Nusbaum C."/>
            <person name="Birren B."/>
        </authorList>
    </citation>
    <scope>NUCLEOTIDE SEQUENCE [LARGE SCALE GENOMIC DNA]</scope>
    <source>
        <strain evidence="2 3">CBS 43764</strain>
    </source>
</reference>
<feature type="region of interest" description="Disordered" evidence="1">
    <location>
        <begin position="1"/>
        <end position="23"/>
    </location>
</feature>
<dbReference type="Proteomes" id="UP000053259">
    <property type="component" value="Unassembled WGS sequence"/>
</dbReference>
<dbReference type="VEuPathDB" id="FungiDB:PV09_04126"/>
<sequence length="121" mass="12578">MYHSISTKTVQQGPDGEIEEPLAPELPVAVAAGGEVQARAEEVAATAGMLVQAAMPGPGSDGDGPGGGEARGIVTPRPLLRSAAHSYMERALLHRENGRPARLVPARLLATRWILAPTVPD</sequence>
<feature type="compositionally biased region" description="Gly residues" evidence="1">
    <location>
        <begin position="59"/>
        <end position="70"/>
    </location>
</feature>
<dbReference type="RefSeq" id="XP_016214832.1">
    <property type="nucleotide sequence ID" value="XM_016357428.1"/>
</dbReference>
<dbReference type="InParanoid" id="A0A0D2ADE0"/>
<name>A0A0D2ADE0_9PEZI</name>
<organism evidence="2 3">
    <name type="scientific">Verruconis gallopava</name>
    <dbReference type="NCBI Taxonomy" id="253628"/>
    <lineage>
        <taxon>Eukaryota</taxon>
        <taxon>Fungi</taxon>
        <taxon>Dikarya</taxon>
        <taxon>Ascomycota</taxon>
        <taxon>Pezizomycotina</taxon>
        <taxon>Dothideomycetes</taxon>
        <taxon>Pleosporomycetidae</taxon>
        <taxon>Venturiales</taxon>
        <taxon>Sympoventuriaceae</taxon>
        <taxon>Verruconis</taxon>
    </lineage>
</organism>